<evidence type="ECO:0000259" key="5">
    <source>
        <dbReference type="SMART" id="SM00729"/>
    </source>
</evidence>
<dbReference type="InterPro" id="IPR006638">
    <property type="entry name" value="Elp3/MiaA/NifB-like_rSAM"/>
</dbReference>
<dbReference type="CDD" id="cd01335">
    <property type="entry name" value="Radical_SAM"/>
    <property type="match status" value="1"/>
</dbReference>
<evidence type="ECO:0000256" key="4">
    <source>
        <dbReference type="SAM" id="MobiDB-lite"/>
    </source>
</evidence>
<keyword evidence="3" id="KW-0411">Iron-sulfur</keyword>
<evidence type="ECO:0000256" key="3">
    <source>
        <dbReference type="ARBA" id="ARBA00023014"/>
    </source>
</evidence>
<dbReference type="EMBL" id="FRFG01000064">
    <property type="protein sequence ID" value="SHO58476.1"/>
    <property type="molecule type" value="Genomic_DNA"/>
</dbReference>
<dbReference type="STRING" id="1117707.VQ7734_04248"/>
<dbReference type="InterPro" id="IPR007197">
    <property type="entry name" value="rSAM"/>
</dbReference>
<reference evidence="7" key="1">
    <citation type="submission" date="2016-12" db="EMBL/GenBank/DDBJ databases">
        <authorList>
            <person name="Rodrigo-Torres L."/>
            <person name="Arahal R.D."/>
            <person name="Lucena T."/>
        </authorList>
    </citation>
    <scope>NUCLEOTIDE SEQUENCE [LARGE SCALE GENOMIC DNA]</scope>
</reference>
<accession>A0A1M7Z1C3</accession>
<feature type="region of interest" description="Disordered" evidence="4">
    <location>
        <begin position="1"/>
        <end position="20"/>
    </location>
</feature>
<feature type="domain" description="Elp3/MiaA/NifB-like radical SAM core" evidence="5">
    <location>
        <begin position="68"/>
        <end position="296"/>
    </location>
</feature>
<dbReference type="RefSeq" id="WP_073585921.1">
    <property type="nucleotide sequence ID" value="NZ_AP024897.1"/>
</dbReference>
<dbReference type="SFLD" id="SFLDS00029">
    <property type="entry name" value="Radical_SAM"/>
    <property type="match status" value="1"/>
</dbReference>
<dbReference type="InterPro" id="IPR040086">
    <property type="entry name" value="MJ0683-like"/>
</dbReference>
<dbReference type="SMART" id="SM00729">
    <property type="entry name" value="Elp3"/>
    <property type="match status" value="1"/>
</dbReference>
<dbReference type="Pfam" id="PF04055">
    <property type="entry name" value="Radical_SAM"/>
    <property type="match status" value="1"/>
</dbReference>
<gene>
    <name evidence="6" type="ORF">VQ7734_04248</name>
</gene>
<dbReference type="InterPro" id="IPR058240">
    <property type="entry name" value="rSAM_sf"/>
</dbReference>
<protein>
    <submittedName>
        <fullName evidence="6">Radical SAM superfamily protein</fullName>
    </submittedName>
</protein>
<dbReference type="AlphaFoldDB" id="A0A1M7Z1C3"/>
<dbReference type="PANTHER" id="PTHR43432">
    <property type="entry name" value="SLR0285 PROTEIN"/>
    <property type="match status" value="1"/>
</dbReference>
<evidence type="ECO:0000256" key="2">
    <source>
        <dbReference type="ARBA" id="ARBA00023004"/>
    </source>
</evidence>
<dbReference type="SFLD" id="SFLDG01084">
    <property type="entry name" value="Uncharacterised_Radical_SAM_Su"/>
    <property type="match status" value="1"/>
</dbReference>
<dbReference type="NCBIfam" id="NF033668">
    <property type="entry name" value="rSAM_PA0069"/>
    <property type="match status" value="1"/>
</dbReference>
<proteinExistence type="predicted"/>
<evidence type="ECO:0000256" key="1">
    <source>
        <dbReference type="ARBA" id="ARBA00022723"/>
    </source>
</evidence>
<dbReference type="GO" id="GO:0051536">
    <property type="term" value="F:iron-sulfur cluster binding"/>
    <property type="evidence" value="ECO:0007669"/>
    <property type="project" value="UniProtKB-KW"/>
</dbReference>
<name>A0A1M7Z1C3_9VIBR</name>
<organism evidence="6 7">
    <name type="scientific">Vibrio quintilis</name>
    <dbReference type="NCBI Taxonomy" id="1117707"/>
    <lineage>
        <taxon>Bacteria</taxon>
        <taxon>Pseudomonadati</taxon>
        <taxon>Pseudomonadota</taxon>
        <taxon>Gammaproteobacteria</taxon>
        <taxon>Vibrionales</taxon>
        <taxon>Vibrionaceae</taxon>
        <taxon>Vibrio</taxon>
    </lineage>
</organism>
<sequence length="360" mass="40455">MSASESKSNSRNNLNGRGTASTIPGRFERYLIESVPCEEVTDSGPATEVRFENARTLISKNESPDVPFKLSVNPYRGCEHGCIYCFARPGHAYLELSPGLDFETKIIAKANAAEVFEHELRRPQYVCQPIAVGINTDAYQPIEKKLKITRSLLKVALKYKQPISLITKSHLILRDIDLLQSLAEANLVQVAVSITTLDNQLKRQLEPRAASGSNRLKVIESLCTQGIPVSALFAPVIPFVNDHELENIVSACALAGANSVHYISLRLPHEVAPLFEEWLRHYLPDRADRVLNRIRDMHQGRLYRSEFGTRMTGTGVYADLIRQRFHLARKQAGLNHRRVNQLDVSQFKIPPEAGEQFSLF</sequence>
<evidence type="ECO:0000313" key="6">
    <source>
        <dbReference type="EMBL" id="SHO58476.1"/>
    </source>
</evidence>
<dbReference type="SUPFAM" id="SSF102114">
    <property type="entry name" value="Radical SAM enzymes"/>
    <property type="match status" value="1"/>
</dbReference>
<dbReference type="Proteomes" id="UP000184600">
    <property type="component" value="Unassembled WGS sequence"/>
</dbReference>
<dbReference type="OrthoDB" id="9785699at2"/>
<evidence type="ECO:0000313" key="7">
    <source>
        <dbReference type="Proteomes" id="UP000184600"/>
    </source>
</evidence>
<dbReference type="GO" id="GO:0003824">
    <property type="term" value="F:catalytic activity"/>
    <property type="evidence" value="ECO:0007669"/>
    <property type="project" value="InterPro"/>
</dbReference>
<dbReference type="Gene3D" id="3.80.30.30">
    <property type="match status" value="1"/>
</dbReference>
<keyword evidence="2" id="KW-0408">Iron</keyword>
<keyword evidence="7" id="KW-1185">Reference proteome</keyword>
<dbReference type="PANTHER" id="PTHR43432:SF3">
    <property type="entry name" value="SLR0285 PROTEIN"/>
    <property type="match status" value="1"/>
</dbReference>
<dbReference type="GO" id="GO:0046872">
    <property type="term" value="F:metal ion binding"/>
    <property type="evidence" value="ECO:0007669"/>
    <property type="project" value="UniProtKB-KW"/>
</dbReference>
<keyword evidence="1" id="KW-0479">Metal-binding</keyword>